<dbReference type="Proteomes" id="UP000015105">
    <property type="component" value="Chromosome 6D"/>
</dbReference>
<dbReference type="AlphaFoldDB" id="A0A453NTT2"/>
<reference evidence="1" key="4">
    <citation type="submission" date="2019-03" db="UniProtKB">
        <authorList>
            <consortium name="EnsemblPlants"/>
        </authorList>
    </citation>
    <scope>IDENTIFICATION</scope>
</reference>
<evidence type="ECO:0000313" key="1">
    <source>
        <dbReference type="EnsemblPlants" id="AET6Gv20481800.10"/>
    </source>
</evidence>
<dbReference type="Gramene" id="AET6Gv20481800.10">
    <property type="protein sequence ID" value="AET6Gv20481800.10"/>
    <property type="gene ID" value="AET6Gv20481800"/>
</dbReference>
<dbReference type="EnsemblPlants" id="AET6Gv20481800.10">
    <property type="protein sequence ID" value="AET6Gv20481800.10"/>
    <property type="gene ID" value="AET6Gv20481800"/>
</dbReference>
<accession>A0A453NTT2</accession>
<name>A0A453NTT2_AEGTS</name>
<reference evidence="1" key="5">
    <citation type="journal article" date="2021" name="G3 (Bethesda)">
        <title>Aegilops tauschii genome assembly Aet v5.0 features greater sequence contiguity and improved annotation.</title>
        <authorList>
            <person name="Wang L."/>
            <person name="Zhu T."/>
            <person name="Rodriguez J.C."/>
            <person name="Deal K.R."/>
            <person name="Dubcovsky J."/>
            <person name="McGuire P.E."/>
            <person name="Lux T."/>
            <person name="Spannagl M."/>
            <person name="Mayer K.F.X."/>
            <person name="Baldrich P."/>
            <person name="Meyers B.C."/>
            <person name="Huo N."/>
            <person name="Gu Y.Q."/>
            <person name="Zhou H."/>
            <person name="Devos K.M."/>
            <person name="Bennetzen J.L."/>
            <person name="Unver T."/>
            <person name="Budak H."/>
            <person name="Gulick P.J."/>
            <person name="Galiba G."/>
            <person name="Kalapos B."/>
            <person name="Nelson D.R."/>
            <person name="Li P."/>
            <person name="You F.M."/>
            <person name="Luo M.C."/>
            <person name="Dvorak J."/>
        </authorList>
    </citation>
    <scope>NUCLEOTIDE SEQUENCE [LARGE SCALE GENOMIC DNA]</scope>
    <source>
        <strain evidence="1">cv. AL8/78</strain>
    </source>
</reference>
<organism evidence="1 2">
    <name type="scientific">Aegilops tauschii subsp. strangulata</name>
    <name type="common">Goatgrass</name>
    <dbReference type="NCBI Taxonomy" id="200361"/>
    <lineage>
        <taxon>Eukaryota</taxon>
        <taxon>Viridiplantae</taxon>
        <taxon>Streptophyta</taxon>
        <taxon>Embryophyta</taxon>
        <taxon>Tracheophyta</taxon>
        <taxon>Spermatophyta</taxon>
        <taxon>Magnoliopsida</taxon>
        <taxon>Liliopsida</taxon>
        <taxon>Poales</taxon>
        <taxon>Poaceae</taxon>
        <taxon>BOP clade</taxon>
        <taxon>Pooideae</taxon>
        <taxon>Triticodae</taxon>
        <taxon>Triticeae</taxon>
        <taxon>Triticinae</taxon>
        <taxon>Aegilops</taxon>
    </lineage>
</organism>
<reference evidence="1" key="3">
    <citation type="journal article" date="2017" name="Nature">
        <title>Genome sequence of the progenitor of the wheat D genome Aegilops tauschii.</title>
        <authorList>
            <person name="Luo M.C."/>
            <person name="Gu Y.Q."/>
            <person name="Puiu D."/>
            <person name="Wang H."/>
            <person name="Twardziok S.O."/>
            <person name="Deal K.R."/>
            <person name="Huo N."/>
            <person name="Zhu T."/>
            <person name="Wang L."/>
            <person name="Wang Y."/>
            <person name="McGuire P.E."/>
            <person name="Liu S."/>
            <person name="Long H."/>
            <person name="Ramasamy R.K."/>
            <person name="Rodriguez J.C."/>
            <person name="Van S.L."/>
            <person name="Yuan L."/>
            <person name="Wang Z."/>
            <person name="Xia Z."/>
            <person name="Xiao L."/>
            <person name="Anderson O.D."/>
            <person name="Ouyang S."/>
            <person name="Liang Y."/>
            <person name="Zimin A.V."/>
            <person name="Pertea G."/>
            <person name="Qi P."/>
            <person name="Bennetzen J.L."/>
            <person name="Dai X."/>
            <person name="Dawson M.W."/>
            <person name="Muller H.G."/>
            <person name="Kugler K."/>
            <person name="Rivarola-Duarte L."/>
            <person name="Spannagl M."/>
            <person name="Mayer K.F.X."/>
            <person name="Lu F.H."/>
            <person name="Bevan M.W."/>
            <person name="Leroy P."/>
            <person name="Li P."/>
            <person name="You F.M."/>
            <person name="Sun Q."/>
            <person name="Liu Z."/>
            <person name="Lyons E."/>
            <person name="Wicker T."/>
            <person name="Salzberg S.L."/>
            <person name="Devos K.M."/>
            <person name="Dvorak J."/>
        </authorList>
    </citation>
    <scope>NUCLEOTIDE SEQUENCE [LARGE SCALE GENOMIC DNA]</scope>
    <source>
        <strain evidence="1">cv. AL8/78</strain>
    </source>
</reference>
<reference evidence="2" key="2">
    <citation type="journal article" date="2017" name="Nat. Plants">
        <title>The Aegilops tauschii genome reveals multiple impacts of transposons.</title>
        <authorList>
            <person name="Zhao G."/>
            <person name="Zou C."/>
            <person name="Li K."/>
            <person name="Wang K."/>
            <person name="Li T."/>
            <person name="Gao L."/>
            <person name="Zhang X."/>
            <person name="Wang H."/>
            <person name="Yang Z."/>
            <person name="Liu X."/>
            <person name="Jiang W."/>
            <person name="Mao L."/>
            <person name="Kong X."/>
            <person name="Jiao Y."/>
            <person name="Jia J."/>
        </authorList>
    </citation>
    <scope>NUCLEOTIDE SEQUENCE [LARGE SCALE GENOMIC DNA]</scope>
    <source>
        <strain evidence="2">cv. AL8/78</strain>
    </source>
</reference>
<protein>
    <submittedName>
        <fullName evidence="1">Uncharacterized protein</fullName>
    </submittedName>
</protein>
<sequence length="70" mass="7761">TRGLMVKRTRKKPYWSKLLPATSLRLPHVLPPRSPRLLSCSPSQRPRIAAPGARAGNWCPSRSEICISVG</sequence>
<evidence type="ECO:0000313" key="2">
    <source>
        <dbReference type="Proteomes" id="UP000015105"/>
    </source>
</evidence>
<reference evidence="2" key="1">
    <citation type="journal article" date="2014" name="Science">
        <title>Ancient hybridizations among the ancestral genomes of bread wheat.</title>
        <authorList>
            <consortium name="International Wheat Genome Sequencing Consortium,"/>
            <person name="Marcussen T."/>
            <person name="Sandve S.R."/>
            <person name="Heier L."/>
            <person name="Spannagl M."/>
            <person name="Pfeifer M."/>
            <person name="Jakobsen K.S."/>
            <person name="Wulff B.B."/>
            <person name="Steuernagel B."/>
            <person name="Mayer K.F."/>
            <person name="Olsen O.A."/>
        </authorList>
    </citation>
    <scope>NUCLEOTIDE SEQUENCE [LARGE SCALE GENOMIC DNA]</scope>
    <source>
        <strain evidence="2">cv. AL8/78</strain>
    </source>
</reference>
<keyword evidence="2" id="KW-1185">Reference proteome</keyword>
<proteinExistence type="predicted"/>